<evidence type="ECO:0000256" key="3">
    <source>
        <dbReference type="ARBA" id="ARBA00010418"/>
    </source>
</evidence>
<dbReference type="Proteomes" id="UP001187192">
    <property type="component" value="Unassembled WGS sequence"/>
</dbReference>
<evidence type="ECO:0000259" key="8">
    <source>
        <dbReference type="Pfam" id="PF14683"/>
    </source>
</evidence>
<dbReference type="InterPro" id="IPR029411">
    <property type="entry name" value="RG-lyase_III"/>
</dbReference>
<evidence type="ECO:0000256" key="5">
    <source>
        <dbReference type="ARBA" id="ARBA00022525"/>
    </source>
</evidence>
<dbReference type="PANTHER" id="PTHR32018">
    <property type="entry name" value="RHAMNOGALACTURONATE LYASE FAMILY PROTEIN"/>
    <property type="match status" value="1"/>
</dbReference>
<reference evidence="10" key="1">
    <citation type="submission" date="2023-07" db="EMBL/GenBank/DDBJ databases">
        <title>draft genome sequence of fig (Ficus carica).</title>
        <authorList>
            <person name="Takahashi T."/>
            <person name="Nishimura K."/>
        </authorList>
    </citation>
    <scope>NUCLEOTIDE SEQUENCE</scope>
</reference>
<dbReference type="GO" id="GO:0102210">
    <property type="term" value="F:rhamnogalacturonan endolyase activity"/>
    <property type="evidence" value="ECO:0007669"/>
    <property type="project" value="UniProtKB-EC"/>
</dbReference>
<comment type="subcellular location">
    <subcellularLocation>
        <location evidence="2">Secreted</location>
    </subcellularLocation>
</comment>
<dbReference type="InterPro" id="IPR011013">
    <property type="entry name" value="Gal_mutarotase_sf_dom"/>
</dbReference>
<keyword evidence="6" id="KW-0732">Signal</keyword>
<dbReference type="SUPFAM" id="SSF49452">
    <property type="entry name" value="Starch-binding domain-like"/>
    <property type="match status" value="1"/>
</dbReference>
<dbReference type="Pfam" id="PF06045">
    <property type="entry name" value="Rhamnogal_lyase"/>
    <property type="match status" value="1"/>
</dbReference>
<feature type="domain" description="Rhamnogalacturonan lyase" evidence="9">
    <location>
        <begin position="379"/>
        <end position="438"/>
    </location>
</feature>
<dbReference type="InterPro" id="IPR051850">
    <property type="entry name" value="Polysacch_Lyase_4"/>
</dbReference>
<dbReference type="InterPro" id="IPR010325">
    <property type="entry name" value="Rhamnogal_lyase"/>
</dbReference>
<dbReference type="InterPro" id="IPR029413">
    <property type="entry name" value="RG-lyase_II"/>
</dbReference>
<comment type="similarity">
    <text evidence="3">Belongs to the polysaccharide lyase 4 family.</text>
</comment>
<dbReference type="GO" id="GO:0030246">
    <property type="term" value="F:carbohydrate binding"/>
    <property type="evidence" value="ECO:0007669"/>
    <property type="project" value="InterPro"/>
</dbReference>
<accession>A0AA87ZTR4</accession>
<keyword evidence="5" id="KW-0964">Secreted</keyword>
<evidence type="ECO:0000313" key="10">
    <source>
        <dbReference type="EMBL" id="GMN40187.1"/>
    </source>
</evidence>
<dbReference type="SUPFAM" id="SSF49785">
    <property type="entry name" value="Galactose-binding domain-like"/>
    <property type="match status" value="1"/>
</dbReference>
<evidence type="ECO:0000313" key="11">
    <source>
        <dbReference type="Proteomes" id="UP001187192"/>
    </source>
</evidence>
<dbReference type="GO" id="GO:0005975">
    <property type="term" value="P:carbohydrate metabolic process"/>
    <property type="evidence" value="ECO:0007669"/>
    <property type="project" value="InterPro"/>
</dbReference>
<keyword evidence="11" id="KW-1185">Reference proteome</keyword>
<dbReference type="EC" id="4.2.2.23" evidence="4"/>
<comment type="caution">
    <text evidence="10">The sequence shown here is derived from an EMBL/GenBank/DDBJ whole genome shotgun (WGS) entry which is preliminary data.</text>
</comment>
<keyword evidence="7" id="KW-0456">Lyase</keyword>
<evidence type="ECO:0000256" key="1">
    <source>
        <dbReference type="ARBA" id="ARBA00001324"/>
    </source>
</evidence>
<gene>
    <name evidence="10" type="ORF">TIFTF001_009412</name>
</gene>
<organism evidence="10 11">
    <name type="scientific">Ficus carica</name>
    <name type="common">Common fig</name>
    <dbReference type="NCBI Taxonomy" id="3494"/>
    <lineage>
        <taxon>Eukaryota</taxon>
        <taxon>Viridiplantae</taxon>
        <taxon>Streptophyta</taxon>
        <taxon>Embryophyta</taxon>
        <taxon>Tracheophyta</taxon>
        <taxon>Spermatophyta</taxon>
        <taxon>Magnoliopsida</taxon>
        <taxon>eudicotyledons</taxon>
        <taxon>Gunneridae</taxon>
        <taxon>Pentapetalae</taxon>
        <taxon>rosids</taxon>
        <taxon>fabids</taxon>
        <taxon>Rosales</taxon>
        <taxon>Moraceae</taxon>
        <taxon>Ficeae</taxon>
        <taxon>Ficus</taxon>
    </lineage>
</organism>
<dbReference type="GO" id="GO:0005576">
    <property type="term" value="C:extracellular region"/>
    <property type="evidence" value="ECO:0007669"/>
    <property type="project" value="UniProtKB-SubCell"/>
</dbReference>
<dbReference type="InterPro" id="IPR008979">
    <property type="entry name" value="Galactose-bd-like_sf"/>
</dbReference>
<name>A0AA87ZTR4_FICCA</name>
<dbReference type="Gene3D" id="2.60.40.1120">
    <property type="entry name" value="Carboxypeptidase-like, regulatory domain"/>
    <property type="match status" value="1"/>
</dbReference>
<evidence type="ECO:0000256" key="6">
    <source>
        <dbReference type="ARBA" id="ARBA00022729"/>
    </source>
</evidence>
<dbReference type="Pfam" id="PF14686">
    <property type="entry name" value="fn3_3"/>
    <property type="match status" value="1"/>
</dbReference>
<dbReference type="AlphaFoldDB" id="A0AA87ZTR4"/>
<dbReference type="SUPFAM" id="SSF74650">
    <property type="entry name" value="Galactose mutarotase-like"/>
    <property type="match status" value="1"/>
</dbReference>
<dbReference type="CDD" id="cd10316">
    <property type="entry name" value="RGL4_M"/>
    <property type="match status" value="1"/>
</dbReference>
<dbReference type="CDD" id="cd10320">
    <property type="entry name" value="RGL4_N"/>
    <property type="match status" value="1"/>
</dbReference>
<dbReference type="PANTHER" id="PTHR32018:SF55">
    <property type="entry name" value="RHAMNOGALACTURONAN ENDOLYASE"/>
    <property type="match status" value="1"/>
</dbReference>
<comment type="catalytic activity">
    <reaction evidence="1">
        <text>Endotype eliminative cleavage of L-alpha-rhamnopyranosyl-(1-&gt;4)-alpha-D-galactopyranosyluronic acid bonds of rhamnogalacturonan I domains in ramified hairy regions of pectin leaving L-rhamnopyranose at the reducing end and 4-deoxy-4,5-unsaturated D-galactopyranosyluronic acid at the non-reducing end.</text>
        <dbReference type="EC" id="4.2.2.23"/>
    </reaction>
</comment>
<sequence>MTSFHNIIIRLPRANPNSGPTNIFHVLSLSKSPTWLLKKFSLVMVMTIMILFITTTESRHHKLDKAVPGDDNKPVSFPAVQLRIQDQYVGMDNGILEVTLSKPGGSVTGIRYNGVDNVLALNDEADRGYWDLVWIGNGSKGKKGSLDRLEGTDFKVIVENEEQIELSFTRTWNFSLEGKMVPLNVDKRFIMLRGSSGFYSYGIYEHLNGWPAFNLTNTRIAFKLREDKFHYMAISDNRQRYMPLPEDRKPERGQALAYPEAVRLVDPVEPEFKGEVDDKYEYSTENKDNRVHGWISANPPIGFWQITPSYEFRSGGPLKQCLTSHVGPTTLAIFHSTHYSGEDLILQFGPSEPWKKVYGPVFIYLNSLLEEEPDPLQLLWEDAKKQDYQFWTRADENGYFCINNIRAGDYNLYAWVPGFIGDYRYDYLVTIIPGSEVDVGDLVYEPPRNGPTLWEIGIPDRSAAEFYVPDPNPNYVNKLYVNHPQKFRQYGLWERYADLYPDGDLVYTIGVGNYSKDWFFVQVTSSIQCGAKTQYRSRPHERRGAGSLLFGKCTQYLL</sequence>
<dbReference type="InterPro" id="IPR013784">
    <property type="entry name" value="Carb-bd-like_fold"/>
</dbReference>
<dbReference type="Gene3D" id="2.70.98.10">
    <property type="match status" value="1"/>
</dbReference>
<evidence type="ECO:0000256" key="2">
    <source>
        <dbReference type="ARBA" id="ARBA00004613"/>
    </source>
</evidence>
<dbReference type="InterPro" id="IPR014718">
    <property type="entry name" value="GH-type_carb-bd"/>
</dbReference>
<dbReference type="Pfam" id="PF14683">
    <property type="entry name" value="CBM-like"/>
    <property type="match status" value="1"/>
</dbReference>
<protein>
    <recommendedName>
        <fullName evidence="4">rhamnogalacturonan endolyase</fullName>
        <ecNumber evidence="4">4.2.2.23</ecNumber>
    </recommendedName>
</protein>
<evidence type="ECO:0000256" key="4">
    <source>
        <dbReference type="ARBA" id="ARBA00012437"/>
    </source>
</evidence>
<dbReference type="EMBL" id="BTGU01000010">
    <property type="protein sequence ID" value="GMN40187.1"/>
    <property type="molecule type" value="Genomic_DNA"/>
</dbReference>
<evidence type="ECO:0000259" key="9">
    <source>
        <dbReference type="Pfam" id="PF14686"/>
    </source>
</evidence>
<proteinExistence type="inferred from homology"/>
<feature type="domain" description="Rhamnogalacturonan lyase" evidence="8">
    <location>
        <begin position="452"/>
        <end position="525"/>
    </location>
</feature>
<evidence type="ECO:0000256" key="7">
    <source>
        <dbReference type="ARBA" id="ARBA00023239"/>
    </source>
</evidence>